<name>A0A330GEA7_ENTCL</name>
<dbReference type="PIRSF" id="PIRSF019271">
    <property type="entry name" value="Acid_Ptase_C"/>
    <property type="match status" value="1"/>
</dbReference>
<dbReference type="GO" id="GO:0009279">
    <property type="term" value="C:cell outer membrane"/>
    <property type="evidence" value="ECO:0007669"/>
    <property type="project" value="InterPro"/>
</dbReference>
<proteinExistence type="predicted"/>
<dbReference type="Pfam" id="PF03767">
    <property type="entry name" value="Acid_phosphat_B"/>
    <property type="match status" value="1"/>
</dbReference>
<evidence type="ECO:0000256" key="2">
    <source>
        <dbReference type="ARBA" id="ARBA00022729"/>
    </source>
</evidence>
<evidence type="ECO:0000313" key="5">
    <source>
        <dbReference type="Proteomes" id="UP000251576"/>
    </source>
</evidence>
<reference evidence="4 5" key="1">
    <citation type="submission" date="2018-06" db="EMBL/GenBank/DDBJ databases">
        <title>ACT-28, a chromosomally-encoded AmpC with carbapenemase activity from Enterobacter kobei.</title>
        <authorList>
            <person name="Jousset A.B."/>
            <person name="Oueslati S."/>
            <person name="Bernabeu S."/>
            <person name="Takissian J."/>
            <person name="Creton E."/>
            <person name="Vogel A."/>
            <person name="Cotellon G."/>
            <person name="Bonnin R.A."/>
            <person name="Dortet L."/>
            <person name="Naas T."/>
        </authorList>
    </citation>
    <scope>NUCLEOTIDE SEQUENCE [LARGE SCALE GENOMIC DNA]</scope>
    <source>
        <strain evidence="4 5">99B3</strain>
    </source>
</reference>
<dbReference type="SFLD" id="SFLDG01125">
    <property type="entry name" value="C1.1:_Acid_Phosphatase_Like"/>
    <property type="match status" value="1"/>
</dbReference>
<dbReference type="SFLD" id="SFLDS00003">
    <property type="entry name" value="Haloacid_Dehalogenase"/>
    <property type="match status" value="1"/>
</dbReference>
<dbReference type="GO" id="GO:0046872">
    <property type="term" value="F:metal ion binding"/>
    <property type="evidence" value="ECO:0007669"/>
    <property type="project" value="UniProtKB-KW"/>
</dbReference>
<keyword evidence="2 3" id="KW-0732">Signal</keyword>
<evidence type="ECO:0000256" key="1">
    <source>
        <dbReference type="ARBA" id="ARBA00022723"/>
    </source>
</evidence>
<protein>
    <submittedName>
        <fullName evidence="4">5'-nucleotidase, lipoprotein e(P4) family</fullName>
    </submittedName>
</protein>
<keyword evidence="4" id="KW-0449">Lipoprotein</keyword>
<dbReference type="SUPFAM" id="SSF56784">
    <property type="entry name" value="HAD-like"/>
    <property type="match status" value="1"/>
</dbReference>
<evidence type="ECO:0000313" key="4">
    <source>
        <dbReference type="EMBL" id="RAZ70986.1"/>
    </source>
</evidence>
<keyword evidence="1" id="KW-0479">Metal-binding</keyword>
<accession>A0A330GEA7</accession>
<evidence type="ECO:0000256" key="3">
    <source>
        <dbReference type="SAM" id="SignalP"/>
    </source>
</evidence>
<dbReference type="AlphaFoldDB" id="A0A330GEA7"/>
<dbReference type="Proteomes" id="UP000251576">
    <property type="component" value="Unassembled WGS sequence"/>
</dbReference>
<dbReference type="Gene3D" id="3.40.50.1000">
    <property type="entry name" value="HAD superfamily/HAD-like"/>
    <property type="match status" value="1"/>
</dbReference>
<dbReference type="EMBL" id="QMDH01000004">
    <property type="protein sequence ID" value="RAZ70986.1"/>
    <property type="molecule type" value="Genomic_DNA"/>
</dbReference>
<organism evidence="4 5">
    <name type="scientific">Enterobacter cloacae</name>
    <dbReference type="NCBI Taxonomy" id="550"/>
    <lineage>
        <taxon>Bacteria</taxon>
        <taxon>Pseudomonadati</taxon>
        <taxon>Pseudomonadota</taxon>
        <taxon>Gammaproteobacteria</taxon>
        <taxon>Enterobacterales</taxon>
        <taxon>Enterobacteriaceae</taxon>
        <taxon>Enterobacter</taxon>
        <taxon>Enterobacter cloacae complex</taxon>
    </lineage>
</organism>
<dbReference type="NCBIfam" id="TIGR01533">
    <property type="entry name" value="lipo_e_P4"/>
    <property type="match status" value="1"/>
</dbReference>
<feature type="signal peptide" evidence="3">
    <location>
        <begin position="1"/>
        <end position="23"/>
    </location>
</feature>
<feature type="chain" id="PRO_5016320734" evidence="3">
    <location>
        <begin position="24"/>
        <end position="252"/>
    </location>
</feature>
<comment type="caution">
    <text evidence="4">The sequence shown here is derived from an EMBL/GenBank/DDBJ whole genome shotgun (WGS) entry which is preliminary data.</text>
</comment>
<dbReference type="InterPro" id="IPR023214">
    <property type="entry name" value="HAD_sf"/>
</dbReference>
<dbReference type="InterPro" id="IPR005519">
    <property type="entry name" value="Acid_phosphat_B-like"/>
</dbReference>
<dbReference type="InterPro" id="IPR006423">
    <property type="entry name" value="Lipo_e_P4"/>
</dbReference>
<gene>
    <name evidence="4" type="ORF">DP202_04790</name>
</gene>
<dbReference type="InterPro" id="IPR036412">
    <property type="entry name" value="HAD-like_sf"/>
</dbReference>
<dbReference type="CDD" id="cd07534">
    <property type="entry name" value="HAD_CAP"/>
    <property type="match status" value="1"/>
</dbReference>
<sequence length="252" mass="28467">MNSMAKALLLALPVLSAAAAATAAESGLCEPKAYEMALRYQQKSAEIMALQLQTYRFATERFNEKLKELKTPENYAVVMDLDETVLDNTPLLVRDVEQCHDFTKWDTWSDWEKQGKPGLIPGAKAFLDHVNQSKVRIYYVSDRMQENKADTLKTLNALGLPQVSDESVLLDTVSKEERRQSILKKQQIVMLFGDSLPDFAVQFKNKKPSEQQRELVEASAEHFGNDWIVLPNAAYGAWSKATPESWNAPLKK</sequence>